<organism evidence="2 3">
    <name type="scientific">Fictibacillus norfolkensis</name>
    <dbReference type="NCBI Taxonomy" id="2762233"/>
    <lineage>
        <taxon>Bacteria</taxon>
        <taxon>Bacillati</taxon>
        <taxon>Bacillota</taxon>
        <taxon>Bacilli</taxon>
        <taxon>Bacillales</taxon>
        <taxon>Fictibacillaceae</taxon>
        <taxon>Fictibacillus</taxon>
    </lineage>
</organism>
<evidence type="ECO:0000313" key="3">
    <source>
        <dbReference type="Proteomes" id="UP000603641"/>
    </source>
</evidence>
<dbReference type="NCBIfam" id="TIGR01076">
    <property type="entry name" value="sortase_fam"/>
    <property type="match status" value="1"/>
</dbReference>
<dbReference type="SUPFAM" id="SSF63817">
    <property type="entry name" value="Sortase"/>
    <property type="match status" value="1"/>
</dbReference>
<dbReference type="CDD" id="cd06166">
    <property type="entry name" value="Sortase_D_2"/>
    <property type="match status" value="1"/>
</dbReference>
<gene>
    <name evidence="2" type="ORF">H9648_12790</name>
</gene>
<dbReference type="Gene3D" id="2.40.260.10">
    <property type="entry name" value="Sortase"/>
    <property type="match status" value="1"/>
</dbReference>
<dbReference type="InterPro" id="IPR005754">
    <property type="entry name" value="Sortase"/>
</dbReference>
<dbReference type="RefSeq" id="WP_191754204.1">
    <property type="nucleotide sequence ID" value="NZ_JACSQM010000005.1"/>
</dbReference>
<dbReference type="Proteomes" id="UP000603641">
    <property type="component" value="Unassembled WGS sequence"/>
</dbReference>
<comment type="caution">
    <text evidence="2">The sequence shown here is derived from an EMBL/GenBank/DDBJ whole genome shotgun (WGS) entry which is preliminary data.</text>
</comment>
<evidence type="ECO:0000313" key="2">
    <source>
        <dbReference type="EMBL" id="MBD7964932.1"/>
    </source>
</evidence>
<keyword evidence="3" id="KW-1185">Reference proteome</keyword>
<name>A0ABR8SNA2_9BACL</name>
<dbReference type="EMBL" id="JACSQM010000005">
    <property type="protein sequence ID" value="MBD7964932.1"/>
    <property type="molecule type" value="Genomic_DNA"/>
</dbReference>
<dbReference type="InterPro" id="IPR023365">
    <property type="entry name" value="Sortase_dom-sf"/>
</dbReference>
<keyword evidence="1" id="KW-0378">Hydrolase</keyword>
<reference evidence="2 3" key="1">
    <citation type="submission" date="2020-08" db="EMBL/GenBank/DDBJ databases">
        <title>A Genomic Blueprint of the Chicken Gut Microbiome.</title>
        <authorList>
            <person name="Gilroy R."/>
            <person name="Ravi A."/>
            <person name="Getino M."/>
            <person name="Pursley I."/>
            <person name="Horton D.L."/>
            <person name="Alikhan N.-F."/>
            <person name="Baker D."/>
            <person name="Gharbi K."/>
            <person name="Hall N."/>
            <person name="Watson M."/>
            <person name="Adriaenssens E.M."/>
            <person name="Foster-Nyarko E."/>
            <person name="Jarju S."/>
            <person name="Secka A."/>
            <person name="Antonio M."/>
            <person name="Oren A."/>
            <person name="Chaudhuri R."/>
            <person name="La Ragione R.M."/>
            <person name="Hildebrand F."/>
            <person name="Pallen M.J."/>
        </authorList>
    </citation>
    <scope>NUCLEOTIDE SEQUENCE [LARGE SCALE GENOMIC DNA]</scope>
    <source>
        <strain evidence="2 3">Sa2CUA10</strain>
    </source>
</reference>
<dbReference type="InterPro" id="IPR042000">
    <property type="entry name" value="Sortase_D_2"/>
</dbReference>
<accession>A0ABR8SNA2</accession>
<sequence>MKWLAYVLIVAGLTTMLYPKAKSVYYSYQEEQLLDDWESASADSLIQQSSQQLDDVFTEEKPPNNDGKAEKVKSSIVGKLSINKIDLTLPIMEGASQKNLKVAAGHMNGTSPIGENGNAAIAAHRSYTYGKQFNRLPEVESGDLIQVETTQKIFTYKVTEKQLVLPTDLSVLQSRKDESVLTLITCHPMKNPTHRYIVKAVLEKEEVL</sequence>
<dbReference type="Pfam" id="PF04203">
    <property type="entry name" value="Sortase"/>
    <property type="match status" value="1"/>
</dbReference>
<proteinExistence type="predicted"/>
<protein>
    <submittedName>
        <fullName evidence="2">Class D sortase</fullName>
    </submittedName>
</protein>
<evidence type="ECO:0000256" key="1">
    <source>
        <dbReference type="ARBA" id="ARBA00022801"/>
    </source>
</evidence>